<keyword evidence="4 10" id="KW-0812">Transmembrane</keyword>
<dbReference type="Gene3D" id="3.40.50.300">
    <property type="entry name" value="P-loop containing nucleotide triphosphate hydrolases"/>
    <property type="match status" value="1"/>
</dbReference>
<feature type="transmembrane region" description="Helical" evidence="10">
    <location>
        <begin position="255"/>
        <end position="276"/>
    </location>
</feature>
<dbReference type="GO" id="GO:0016887">
    <property type="term" value="F:ATP hydrolysis activity"/>
    <property type="evidence" value="ECO:0007669"/>
    <property type="project" value="InterPro"/>
</dbReference>
<accession>Q1H227</accession>
<dbReference type="InterPro" id="IPR027417">
    <property type="entry name" value="P-loop_NTPase"/>
</dbReference>
<feature type="transmembrane region" description="Helical" evidence="10">
    <location>
        <begin position="169"/>
        <end position="189"/>
    </location>
</feature>
<dbReference type="STRING" id="265072.Mfla_1192"/>
<evidence type="ECO:0000256" key="1">
    <source>
        <dbReference type="ARBA" id="ARBA00004651"/>
    </source>
</evidence>
<dbReference type="AlphaFoldDB" id="Q1H227"/>
<dbReference type="CDD" id="cd07346">
    <property type="entry name" value="ABC_6TM_exporters"/>
    <property type="match status" value="1"/>
</dbReference>
<dbReference type="RefSeq" id="WP_011479414.1">
    <property type="nucleotide sequence ID" value="NC_007947.1"/>
</dbReference>
<feature type="coiled-coil region" evidence="9">
    <location>
        <begin position="219"/>
        <end position="246"/>
    </location>
</feature>
<evidence type="ECO:0000313" key="14">
    <source>
        <dbReference type="Proteomes" id="UP000002440"/>
    </source>
</evidence>
<dbReference type="PROSITE" id="PS00211">
    <property type="entry name" value="ABC_TRANSPORTER_1"/>
    <property type="match status" value="1"/>
</dbReference>
<evidence type="ECO:0000256" key="9">
    <source>
        <dbReference type="SAM" id="Coils"/>
    </source>
</evidence>
<comment type="subcellular location">
    <subcellularLocation>
        <location evidence="1">Cell membrane</location>
        <topology evidence="1">Multi-pass membrane protein</topology>
    </subcellularLocation>
</comment>
<dbReference type="Proteomes" id="UP000002440">
    <property type="component" value="Chromosome"/>
</dbReference>
<feature type="transmembrane region" description="Helical" evidence="10">
    <location>
        <begin position="130"/>
        <end position="149"/>
    </location>
</feature>
<evidence type="ECO:0000256" key="7">
    <source>
        <dbReference type="ARBA" id="ARBA00022989"/>
    </source>
</evidence>
<dbReference type="SMART" id="SM00382">
    <property type="entry name" value="AAA"/>
    <property type="match status" value="1"/>
</dbReference>
<feature type="transmembrane region" description="Helical" evidence="10">
    <location>
        <begin position="25"/>
        <end position="46"/>
    </location>
</feature>
<dbReference type="eggNOG" id="COG1132">
    <property type="taxonomic scope" value="Bacteria"/>
</dbReference>
<evidence type="ECO:0000256" key="3">
    <source>
        <dbReference type="ARBA" id="ARBA00022475"/>
    </source>
</evidence>
<keyword evidence="14" id="KW-1185">Reference proteome</keyword>
<evidence type="ECO:0000259" key="12">
    <source>
        <dbReference type="PROSITE" id="PS50929"/>
    </source>
</evidence>
<dbReference type="GO" id="GO:0005524">
    <property type="term" value="F:ATP binding"/>
    <property type="evidence" value="ECO:0007669"/>
    <property type="project" value="UniProtKB-KW"/>
</dbReference>
<keyword evidence="9" id="KW-0175">Coiled coil</keyword>
<evidence type="ECO:0000256" key="4">
    <source>
        <dbReference type="ARBA" id="ARBA00022692"/>
    </source>
</evidence>
<sequence length="587" mass="64887">MKKNHHVIPNRAIPFLFHYVRIRPWLFGSVFLVIIIAASCAVGVQYAMKMLIDAMDGHEPRVTANVWMPLAVFLALITLENIMWRIGGVQGSRAIVASGVDLRLDLFVHLTGHSMRYFNQHFSGSLGNRVTATAAATGELFGTIFWRILPPITDFLGAVLVLTTIRWPMGIGLVLSVLLVAGVLILFGVRGRKIHYDYAQRASSASGEMVDVVSNVWTVKAFAASLREKRRLAKELNKEASAHRRSWMHIEMARVIHDLCLVITAGIMLYWAIMLWRSNTISTGDVVIVSALTFRILHGSRDLALALVGTAQQFGVINETLRVIASPHTVQDPDRPAQLQVERGIIKLDNISYAYPNGNKVFEGLSLEIKAGERVGLVGASGSGKSTLISLIQRLDDVKKGRILIDGQPIDMVSQDSLRERIAVVPQDIALFNRSVFENIRYGRPDAKAMEVYAAARNAYCDEFIRALPKGYHTVVGERGVSLSGGQRQRLGIARAFLKDAPILILDEATSALDTQSEKEIQAALADLMRGRTVLAIAHRLSTLASFDRIIVLENGKIIEDGHPETLRNQGGVFAQMWKLQAESFEN</sequence>
<dbReference type="PANTHER" id="PTHR43394:SF1">
    <property type="entry name" value="ATP-BINDING CASSETTE SUB-FAMILY B MEMBER 10, MITOCHONDRIAL"/>
    <property type="match status" value="1"/>
</dbReference>
<dbReference type="InterPro" id="IPR003439">
    <property type="entry name" value="ABC_transporter-like_ATP-bd"/>
</dbReference>
<dbReference type="GO" id="GO:0005886">
    <property type="term" value="C:plasma membrane"/>
    <property type="evidence" value="ECO:0007669"/>
    <property type="project" value="UniProtKB-SubCell"/>
</dbReference>
<dbReference type="GO" id="GO:0015421">
    <property type="term" value="F:ABC-type oligopeptide transporter activity"/>
    <property type="evidence" value="ECO:0007669"/>
    <property type="project" value="TreeGrafter"/>
</dbReference>
<gene>
    <name evidence="13" type="ordered locus">Mfla_1192</name>
</gene>
<organism evidence="13 14">
    <name type="scientific">Methylobacillus flagellatus (strain ATCC 51484 / DSM 6875 / VKM B-1610 / KT)</name>
    <dbReference type="NCBI Taxonomy" id="265072"/>
    <lineage>
        <taxon>Bacteria</taxon>
        <taxon>Pseudomonadati</taxon>
        <taxon>Pseudomonadota</taxon>
        <taxon>Betaproteobacteria</taxon>
        <taxon>Nitrosomonadales</taxon>
        <taxon>Methylophilaceae</taxon>
        <taxon>Methylobacillus</taxon>
    </lineage>
</organism>
<dbReference type="PROSITE" id="PS50929">
    <property type="entry name" value="ABC_TM1F"/>
    <property type="match status" value="1"/>
</dbReference>
<feature type="transmembrane region" description="Helical" evidence="10">
    <location>
        <begin position="66"/>
        <end position="84"/>
    </location>
</feature>
<dbReference type="OrthoDB" id="8554730at2"/>
<keyword evidence="3" id="KW-1003">Cell membrane</keyword>
<evidence type="ECO:0000256" key="8">
    <source>
        <dbReference type="ARBA" id="ARBA00023136"/>
    </source>
</evidence>
<dbReference type="InterPro" id="IPR003593">
    <property type="entry name" value="AAA+_ATPase"/>
</dbReference>
<evidence type="ECO:0000256" key="5">
    <source>
        <dbReference type="ARBA" id="ARBA00022741"/>
    </source>
</evidence>
<dbReference type="InterPro" id="IPR036640">
    <property type="entry name" value="ABC1_TM_sf"/>
</dbReference>
<feature type="domain" description="ABC transmembrane type-1" evidence="12">
    <location>
        <begin position="30"/>
        <end position="312"/>
    </location>
</feature>
<reference evidence="13 14" key="1">
    <citation type="submission" date="2006-03" db="EMBL/GenBank/DDBJ databases">
        <title>Complete sequence of Methylobacillus flagellatus KT.</title>
        <authorList>
            <consortium name="US DOE Joint Genome Institute"/>
            <person name="Copeland A."/>
            <person name="Lucas S."/>
            <person name="Lapidus A."/>
            <person name="Barry K."/>
            <person name="Detter J.C."/>
            <person name="Glavina del Rio T."/>
            <person name="Hammon N."/>
            <person name="Israni S."/>
            <person name="Dalin E."/>
            <person name="Tice H."/>
            <person name="Pitluck S."/>
            <person name="Brettin T."/>
            <person name="Bruce D."/>
            <person name="Han C."/>
            <person name="Tapia R."/>
            <person name="Saunders E."/>
            <person name="Gilna P."/>
            <person name="Schmutz J."/>
            <person name="Larimer F."/>
            <person name="Land M."/>
            <person name="Kyrpides N."/>
            <person name="Anderson I."/>
            <person name="Richardson P."/>
        </authorList>
    </citation>
    <scope>NUCLEOTIDE SEQUENCE [LARGE SCALE GENOMIC DNA]</scope>
    <source>
        <strain evidence="14">KT / ATCC 51484 / DSM 6875</strain>
    </source>
</reference>
<evidence type="ECO:0000313" key="13">
    <source>
        <dbReference type="EMBL" id="ABE49460.1"/>
    </source>
</evidence>
<keyword evidence="2" id="KW-0813">Transport</keyword>
<dbReference type="PROSITE" id="PS50893">
    <property type="entry name" value="ABC_TRANSPORTER_2"/>
    <property type="match status" value="1"/>
</dbReference>
<dbReference type="EMBL" id="CP000284">
    <property type="protein sequence ID" value="ABE49460.1"/>
    <property type="molecule type" value="Genomic_DNA"/>
</dbReference>
<dbReference type="PANTHER" id="PTHR43394">
    <property type="entry name" value="ATP-DEPENDENT PERMEASE MDL1, MITOCHONDRIAL"/>
    <property type="match status" value="1"/>
</dbReference>
<dbReference type="InterPro" id="IPR011527">
    <property type="entry name" value="ABC1_TM_dom"/>
</dbReference>
<dbReference type="InterPro" id="IPR017871">
    <property type="entry name" value="ABC_transporter-like_CS"/>
</dbReference>
<dbReference type="KEGG" id="mfa:Mfla_1192"/>
<dbReference type="SUPFAM" id="SSF90123">
    <property type="entry name" value="ABC transporter transmembrane region"/>
    <property type="match status" value="1"/>
</dbReference>
<evidence type="ECO:0000256" key="10">
    <source>
        <dbReference type="SAM" id="Phobius"/>
    </source>
</evidence>
<dbReference type="Gene3D" id="1.20.1560.10">
    <property type="entry name" value="ABC transporter type 1, transmembrane domain"/>
    <property type="match status" value="1"/>
</dbReference>
<dbReference type="Pfam" id="PF00005">
    <property type="entry name" value="ABC_tran"/>
    <property type="match status" value="1"/>
</dbReference>
<dbReference type="FunFam" id="3.40.50.300:FF:000287">
    <property type="entry name" value="Multidrug ABC transporter ATP-binding protein"/>
    <property type="match status" value="1"/>
</dbReference>
<dbReference type="Pfam" id="PF00664">
    <property type="entry name" value="ABC_membrane"/>
    <property type="match status" value="1"/>
</dbReference>
<evidence type="ECO:0000256" key="6">
    <source>
        <dbReference type="ARBA" id="ARBA00022840"/>
    </source>
</evidence>
<name>Q1H227_METFK</name>
<protein>
    <submittedName>
        <fullName evidence="13">ABC transporter related protein</fullName>
    </submittedName>
</protein>
<proteinExistence type="predicted"/>
<dbReference type="InterPro" id="IPR039421">
    <property type="entry name" value="Type_1_exporter"/>
</dbReference>
<feature type="domain" description="ABC transporter" evidence="11">
    <location>
        <begin position="346"/>
        <end position="580"/>
    </location>
</feature>
<keyword evidence="8 10" id="KW-0472">Membrane</keyword>
<keyword evidence="5" id="KW-0547">Nucleotide-binding</keyword>
<evidence type="ECO:0000256" key="2">
    <source>
        <dbReference type="ARBA" id="ARBA00022448"/>
    </source>
</evidence>
<keyword evidence="7 10" id="KW-1133">Transmembrane helix</keyword>
<evidence type="ECO:0000259" key="11">
    <source>
        <dbReference type="PROSITE" id="PS50893"/>
    </source>
</evidence>
<keyword evidence="6" id="KW-0067">ATP-binding</keyword>
<dbReference type="SUPFAM" id="SSF52540">
    <property type="entry name" value="P-loop containing nucleoside triphosphate hydrolases"/>
    <property type="match status" value="1"/>
</dbReference>
<dbReference type="HOGENOM" id="CLU_000604_84_9_4"/>